<keyword evidence="3 4" id="KW-0732">Signal</keyword>
<evidence type="ECO:0000313" key="7">
    <source>
        <dbReference type="Proteomes" id="UP001501196"/>
    </source>
</evidence>
<accession>A0ABP5FJK1</accession>
<evidence type="ECO:0000259" key="5">
    <source>
        <dbReference type="Pfam" id="PF13407"/>
    </source>
</evidence>
<dbReference type="PROSITE" id="PS51257">
    <property type="entry name" value="PROKAR_LIPOPROTEIN"/>
    <property type="match status" value="1"/>
</dbReference>
<evidence type="ECO:0000256" key="3">
    <source>
        <dbReference type="ARBA" id="ARBA00022729"/>
    </source>
</evidence>
<gene>
    <name evidence="6" type="ORF">GCM10009819_07470</name>
</gene>
<dbReference type="SUPFAM" id="SSF53822">
    <property type="entry name" value="Periplasmic binding protein-like I"/>
    <property type="match status" value="1"/>
</dbReference>
<comment type="similarity">
    <text evidence="2">Belongs to the bacterial solute-binding protein 2 family.</text>
</comment>
<organism evidence="6 7">
    <name type="scientific">Agromyces tropicus</name>
    <dbReference type="NCBI Taxonomy" id="555371"/>
    <lineage>
        <taxon>Bacteria</taxon>
        <taxon>Bacillati</taxon>
        <taxon>Actinomycetota</taxon>
        <taxon>Actinomycetes</taxon>
        <taxon>Micrococcales</taxon>
        <taxon>Microbacteriaceae</taxon>
        <taxon>Agromyces</taxon>
    </lineage>
</organism>
<dbReference type="CDD" id="cd01536">
    <property type="entry name" value="PBP1_ABC_sugar_binding-like"/>
    <property type="match status" value="1"/>
</dbReference>
<feature type="domain" description="Periplasmic binding protein" evidence="5">
    <location>
        <begin position="91"/>
        <end position="327"/>
    </location>
</feature>
<dbReference type="PANTHER" id="PTHR46847">
    <property type="entry name" value="D-ALLOSE-BINDING PERIPLASMIC PROTEIN-RELATED"/>
    <property type="match status" value="1"/>
</dbReference>
<keyword evidence="7" id="KW-1185">Reference proteome</keyword>
<evidence type="ECO:0000313" key="6">
    <source>
        <dbReference type="EMBL" id="GAA2026744.1"/>
    </source>
</evidence>
<sequence length="373" mass="39301">MKTQHHKVVTGALGILALLALSACSGQGTSDSGGGDAAGGDTSAAEEVVAEATAEITGGAIPESSPAIAEDKLVIGIPCAYAAEGCKRGVDAVEEAAGELGWEYQMIDPAGDPEQMREAVRTAIQLGADGIFLGALPSAVVADEVADARSAGIKVVNMYEPAPDDFADANSMSDHYQAGYWNAAYVAVATEGAGKIITVNDPEFPSVTTWYEGFTDGLAELCPGCTVVRELTFQIANLQSQVPVDFQAALTANPDTDAVWTAYDPVYAAIQPVIERSDNADLIVVSHNGDPFAVDDIESGDKPLKASVAYSIEWQSYAAVDQMNRLFADELEGEQADFVVPQKQLTIDNITSNPFDGDYDWKADYLAIWDSAS</sequence>
<dbReference type="EMBL" id="BAAAPW010000001">
    <property type="protein sequence ID" value="GAA2026744.1"/>
    <property type="molecule type" value="Genomic_DNA"/>
</dbReference>
<dbReference type="PANTHER" id="PTHR46847:SF1">
    <property type="entry name" value="D-ALLOSE-BINDING PERIPLASMIC PROTEIN-RELATED"/>
    <property type="match status" value="1"/>
</dbReference>
<dbReference type="InterPro" id="IPR025997">
    <property type="entry name" value="SBP_2_dom"/>
</dbReference>
<dbReference type="Proteomes" id="UP001501196">
    <property type="component" value="Unassembled WGS sequence"/>
</dbReference>
<comment type="caution">
    <text evidence="6">The sequence shown here is derived from an EMBL/GenBank/DDBJ whole genome shotgun (WGS) entry which is preliminary data.</text>
</comment>
<evidence type="ECO:0000256" key="4">
    <source>
        <dbReference type="SAM" id="SignalP"/>
    </source>
</evidence>
<feature type="chain" id="PRO_5047161274" description="Periplasmic binding protein domain-containing protein" evidence="4">
    <location>
        <begin position="26"/>
        <end position="373"/>
    </location>
</feature>
<name>A0ABP5FJK1_9MICO</name>
<evidence type="ECO:0000256" key="2">
    <source>
        <dbReference type="ARBA" id="ARBA00007639"/>
    </source>
</evidence>
<comment type="subcellular location">
    <subcellularLocation>
        <location evidence="1">Cell envelope</location>
    </subcellularLocation>
</comment>
<protein>
    <recommendedName>
        <fullName evidence="5">Periplasmic binding protein domain-containing protein</fullName>
    </recommendedName>
</protein>
<dbReference type="RefSeq" id="WP_344369557.1">
    <property type="nucleotide sequence ID" value="NZ_BAAAPW010000001.1"/>
</dbReference>
<dbReference type="Pfam" id="PF13407">
    <property type="entry name" value="Peripla_BP_4"/>
    <property type="match status" value="1"/>
</dbReference>
<dbReference type="InterPro" id="IPR028082">
    <property type="entry name" value="Peripla_BP_I"/>
</dbReference>
<feature type="signal peptide" evidence="4">
    <location>
        <begin position="1"/>
        <end position="25"/>
    </location>
</feature>
<evidence type="ECO:0000256" key="1">
    <source>
        <dbReference type="ARBA" id="ARBA00004196"/>
    </source>
</evidence>
<proteinExistence type="inferred from homology"/>
<dbReference type="Gene3D" id="3.40.50.2300">
    <property type="match status" value="2"/>
</dbReference>
<reference evidence="7" key="1">
    <citation type="journal article" date="2019" name="Int. J. Syst. Evol. Microbiol.">
        <title>The Global Catalogue of Microorganisms (GCM) 10K type strain sequencing project: providing services to taxonomists for standard genome sequencing and annotation.</title>
        <authorList>
            <consortium name="The Broad Institute Genomics Platform"/>
            <consortium name="The Broad Institute Genome Sequencing Center for Infectious Disease"/>
            <person name="Wu L."/>
            <person name="Ma J."/>
        </authorList>
    </citation>
    <scope>NUCLEOTIDE SEQUENCE [LARGE SCALE GENOMIC DNA]</scope>
    <source>
        <strain evidence="7">JCM 15672</strain>
    </source>
</reference>